<keyword evidence="2" id="KW-1185">Reference proteome</keyword>
<accession>A0ACC3SYX7</accession>
<evidence type="ECO:0000313" key="1">
    <source>
        <dbReference type="EMBL" id="KAK9236839.1"/>
    </source>
</evidence>
<protein>
    <submittedName>
        <fullName evidence="1">Metallo-dependent phosphatase-like protein</fullName>
    </submittedName>
</protein>
<name>A0ACC3SYX7_LIPKO</name>
<proteinExistence type="predicted"/>
<evidence type="ECO:0000313" key="2">
    <source>
        <dbReference type="Proteomes" id="UP001433508"/>
    </source>
</evidence>
<comment type="caution">
    <text evidence="1">The sequence shown here is derived from an EMBL/GenBank/DDBJ whole genome shotgun (WGS) entry which is preliminary data.</text>
</comment>
<dbReference type="EMBL" id="MU971379">
    <property type="protein sequence ID" value="KAK9236839.1"/>
    <property type="molecule type" value="Genomic_DNA"/>
</dbReference>
<reference evidence="2" key="1">
    <citation type="journal article" date="2024" name="Front. Bioeng. Biotechnol.">
        <title>Genome-scale model development and genomic sequencing of the oleaginous clade Lipomyces.</title>
        <authorList>
            <person name="Czajka J.J."/>
            <person name="Han Y."/>
            <person name="Kim J."/>
            <person name="Mondo S.J."/>
            <person name="Hofstad B.A."/>
            <person name="Robles A."/>
            <person name="Haridas S."/>
            <person name="Riley R."/>
            <person name="LaButti K."/>
            <person name="Pangilinan J."/>
            <person name="Andreopoulos W."/>
            <person name="Lipzen A."/>
            <person name="Yan J."/>
            <person name="Wang M."/>
            <person name="Ng V."/>
            <person name="Grigoriev I.V."/>
            <person name="Spatafora J.W."/>
            <person name="Magnuson J.K."/>
            <person name="Baker S.E."/>
            <person name="Pomraning K.R."/>
        </authorList>
    </citation>
    <scope>NUCLEOTIDE SEQUENCE [LARGE SCALE GENOMIC DNA]</scope>
    <source>
        <strain evidence="2">CBS 7786</strain>
    </source>
</reference>
<dbReference type="Proteomes" id="UP001433508">
    <property type="component" value="Unassembled WGS sequence"/>
</dbReference>
<sequence>MGQSKPDVRLIHFNDIYHISPQFPDAHIPGGAARFVTLVNEYRNGEQYDGGPELVTVFSGDAFNPSLESSVTKGKHMIDIMNNDHIGVDVAVYGNHDFDFGVEQLKYLKRQCDFPWMIANVLVDDVPIAEGVEFVIKEVSGIKIGFVGLVEKEWLETVNALPQDVVYKPFIKAALDIAPRLRHEEHCDLVVALTHMREPNDIKLAAAVPEGTFDIILGGHDHFYSHKVANGVDVLCSGTDFRQLSYIEGFLDRESGKWTFNITRRDVTGDIVEDELTLSLVESISGYMNRQLDKVIGWTDVALDATFETVRSRESNIANFVADILRVWYDAEVALVAGGTLRSDTVYPPGPIRMKDIVLTFPFEDPCVVISISGKELLEALENGVSKLPALEGRFLQVSGIKYTYCLDKSPRIQTVEVGGKPLNLDQMYSCATRGYMMHGKDGYESLMVPPDRQIVDDEQGILLVQMLRMWFLSMKLFSKWHDHSSNHVHEVKPGVSSWNKRLKSLILSKLHSKEMIMKEHDELMREKDMLIEQKVLEIWQSGDGTHGRNHSDSGTHGISPEIEGRIICVDIHSRPIELT</sequence>
<gene>
    <name evidence="1" type="ORF">V1525DRAFT_451012</name>
</gene>
<organism evidence="1 2">
    <name type="scientific">Lipomyces kononenkoae</name>
    <name type="common">Yeast</name>
    <dbReference type="NCBI Taxonomy" id="34357"/>
    <lineage>
        <taxon>Eukaryota</taxon>
        <taxon>Fungi</taxon>
        <taxon>Dikarya</taxon>
        <taxon>Ascomycota</taxon>
        <taxon>Saccharomycotina</taxon>
        <taxon>Lipomycetes</taxon>
        <taxon>Lipomycetales</taxon>
        <taxon>Lipomycetaceae</taxon>
        <taxon>Lipomyces</taxon>
    </lineage>
</organism>